<feature type="region of interest" description="Disordered" evidence="1">
    <location>
        <begin position="19"/>
        <end position="42"/>
    </location>
</feature>
<dbReference type="GeneID" id="41962087"/>
<dbReference type="KEGG" id="pgri:PgNI_07162"/>
<name>A0A6P8B1I0_PYRGI</name>
<evidence type="ECO:0000313" key="3">
    <source>
        <dbReference type="RefSeq" id="XP_030980904.1"/>
    </source>
</evidence>
<keyword evidence="2" id="KW-1185">Reference proteome</keyword>
<organism evidence="2 3">
    <name type="scientific">Pyricularia grisea</name>
    <name type="common">Crabgrass-specific blast fungus</name>
    <name type="synonym">Magnaporthe grisea</name>
    <dbReference type="NCBI Taxonomy" id="148305"/>
    <lineage>
        <taxon>Eukaryota</taxon>
        <taxon>Fungi</taxon>
        <taxon>Dikarya</taxon>
        <taxon>Ascomycota</taxon>
        <taxon>Pezizomycotina</taxon>
        <taxon>Sordariomycetes</taxon>
        <taxon>Sordariomycetidae</taxon>
        <taxon>Magnaporthales</taxon>
        <taxon>Pyriculariaceae</taxon>
        <taxon>Pyricularia</taxon>
    </lineage>
</organism>
<dbReference type="Proteomes" id="UP000515153">
    <property type="component" value="Unplaced"/>
</dbReference>
<evidence type="ECO:0000313" key="2">
    <source>
        <dbReference type="Proteomes" id="UP000515153"/>
    </source>
</evidence>
<evidence type="ECO:0000256" key="1">
    <source>
        <dbReference type="SAM" id="MobiDB-lite"/>
    </source>
</evidence>
<proteinExistence type="predicted"/>
<reference evidence="3" key="1">
    <citation type="journal article" date="2019" name="Mol. Biol. Evol.">
        <title>Blast fungal genomes show frequent chromosomal changes, gene gains and losses, and effector gene turnover.</title>
        <authorList>
            <person name="Gomez Luciano L.B."/>
            <person name="Jason Tsai I."/>
            <person name="Chuma I."/>
            <person name="Tosa Y."/>
            <person name="Chen Y.H."/>
            <person name="Li J.Y."/>
            <person name="Li M.Y."/>
            <person name="Jade Lu M.Y."/>
            <person name="Nakayashiki H."/>
            <person name="Li W.H."/>
        </authorList>
    </citation>
    <scope>NUCLEOTIDE SEQUENCE</scope>
    <source>
        <strain evidence="3">NI907</strain>
    </source>
</reference>
<sequence length="70" mass="7780">MEFQASGFTGFAKGLICVPRKKPPSTDQRPLSAATRSNQPTNTITVRHSSKKLDVLFKIHPEILAVTHMF</sequence>
<accession>A0A6P8B1I0</accession>
<feature type="compositionally biased region" description="Polar residues" evidence="1">
    <location>
        <begin position="25"/>
        <end position="42"/>
    </location>
</feature>
<dbReference type="AlphaFoldDB" id="A0A6P8B1I0"/>
<protein>
    <submittedName>
        <fullName evidence="3">Uncharacterized protein</fullName>
    </submittedName>
</protein>
<reference evidence="3" key="2">
    <citation type="submission" date="2019-10" db="EMBL/GenBank/DDBJ databases">
        <authorList>
            <consortium name="NCBI Genome Project"/>
        </authorList>
    </citation>
    <scope>NUCLEOTIDE SEQUENCE</scope>
    <source>
        <strain evidence="3">NI907</strain>
    </source>
</reference>
<dbReference type="RefSeq" id="XP_030980904.1">
    <property type="nucleotide sequence ID" value="XM_031127178.1"/>
</dbReference>
<reference evidence="3" key="3">
    <citation type="submission" date="2025-08" db="UniProtKB">
        <authorList>
            <consortium name="RefSeq"/>
        </authorList>
    </citation>
    <scope>IDENTIFICATION</scope>
    <source>
        <strain evidence="3">NI907</strain>
    </source>
</reference>
<gene>
    <name evidence="3" type="ORF">PgNI_07162</name>
</gene>